<dbReference type="Proteomes" id="UP000260457">
    <property type="component" value="Chromosome"/>
</dbReference>
<proteinExistence type="predicted"/>
<name>A0ABN5N661_9BACI</name>
<dbReference type="RefSeq" id="WP_116821529.1">
    <property type="nucleotide sequence ID" value="NZ_CP030926.1"/>
</dbReference>
<dbReference type="EMBL" id="CP030926">
    <property type="protein sequence ID" value="AXN39808.1"/>
    <property type="molecule type" value="Genomic_DNA"/>
</dbReference>
<dbReference type="GeneID" id="95399833"/>
<accession>A0ABN5N661</accession>
<sequence>MEMRNYIFDAQVALYAMNIRYQYFGEHPWIKEAIIPANDFQRKIYKEEREKFIRRFRRGGRR</sequence>
<organism evidence="1 2">
    <name type="scientific">Peribacillus butanolivorans</name>
    <dbReference type="NCBI Taxonomy" id="421767"/>
    <lineage>
        <taxon>Bacteria</taxon>
        <taxon>Bacillati</taxon>
        <taxon>Bacillota</taxon>
        <taxon>Bacilli</taxon>
        <taxon>Bacillales</taxon>
        <taxon>Bacillaceae</taxon>
        <taxon>Peribacillus</taxon>
    </lineage>
</organism>
<protein>
    <submittedName>
        <fullName evidence="1">Uncharacterized protein</fullName>
    </submittedName>
</protein>
<gene>
    <name evidence="1" type="ORF">DTO10_16530</name>
</gene>
<evidence type="ECO:0000313" key="1">
    <source>
        <dbReference type="EMBL" id="AXN39808.1"/>
    </source>
</evidence>
<evidence type="ECO:0000313" key="2">
    <source>
        <dbReference type="Proteomes" id="UP000260457"/>
    </source>
</evidence>
<reference evidence="1 2" key="1">
    <citation type="submission" date="2018-07" db="EMBL/GenBank/DDBJ databases">
        <title>The molecular basis for the intramolecular migration of carboxyl group in the catabolism of para-hydroxybenzoate via gentisate.</title>
        <authorList>
            <person name="Zhao H."/>
            <person name="Xu Y."/>
            <person name="Lin S."/>
            <person name="Spain J.C."/>
            <person name="Zhou N.-Y."/>
        </authorList>
    </citation>
    <scope>NUCLEOTIDE SEQUENCE [LARGE SCALE GENOMIC DNA]</scope>
    <source>
        <strain evidence="1 2">PHB-7a</strain>
    </source>
</reference>
<keyword evidence="2" id="KW-1185">Reference proteome</keyword>